<protein>
    <recommendedName>
        <fullName evidence="3">DUF3077 domain-containing protein</fullName>
    </recommendedName>
</protein>
<proteinExistence type="predicted"/>
<organism evidence="1 2">
    <name type="scientific">Streptomyces spectabilis</name>
    <dbReference type="NCBI Taxonomy" id="68270"/>
    <lineage>
        <taxon>Bacteria</taxon>
        <taxon>Bacillati</taxon>
        <taxon>Actinomycetota</taxon>
        <taxon>Actinomycetes</taxon>
        <taxon>Kitasatosporales</taxon>
        <taxon>Streptomycetaceae</taxon>
        <taxon>Streptomyces</taxon>
    </lineage>
</organism>
<evidence type="ECO:0000313" key="1">
    <source>
        <dbReference type="EMBL" id="QEV59799.1"/>
    </source>
</evidence>
<accession>A0A5P2X939</accession>
<gene>
    <name evidence="1" type="ORF">CP982_14505</name>
</gene>
<sequence length="66" mass="7028">MTHTAIHPVDNPTPPSTLTTAVHVAQQMLGAYGSSSRDGFDYAEAYGALRESLRILLRAVEAGENA</sequence>
<evidence type="ECO:0000313" key="2">
    <source>
        <dbReference type="Proteomes" id="UP000326505"/>
    </source>
</evidence>
<name>A0A5P2X939_STRST</name>
<evidence type="ECO:0008006" key="3">
    <source>
        <dbReference type="Google" id="ProtNLM"/>
    </source>
</evidence>
<dbReference type="AlphaFoldDB" id="A0A5P2X939"/>
<dbReference type="KEGG" id="sspb:CP982_14505"/>
<reference evidence="1 2" key="1">
    <citation type="submission" date="2017-09" db="EMBL/GenBank/DDBJ databases">
        <authorList>
            <person name="Lee N."/>
            <person name="Cho B.-K."/>
        </authorList>
    </citation>
    <scope>NUCLEOTIDE SEQUENCE [LARGE SCALE GENOMIC DNA]</scope>
    <source>
        <strain evidence="1 2">ATCC 27465</strain>
    </source>
</reference>
<dbReference type="Proteomes" id="UP000326505">
    <property type="component" value="Chromosome"/>
</dbReference>
<dbReference type="EMBL" id="CP023690">
    <property type="protein sequence ID" value="QEV59799.1"/>
    <property type="molecule type" value="Genomic_DNA"/>
</dbReference>